<proteinExistence type="predicted"/>
<name>A0A8S4C3A8_9TELE</name>
<keyword evidence="2" id="KW-1185">Reference proteome</keyword>
<organism evidence="1 2">
    <name type="scientific">Menidia menidia</name>
    <name type="common">Atlantic silverside</name>
    <dbReference type="NCBI Taxonomy" id="238744"/>
    <lineage>
        <taxon>Eukaryota</taxon>
        <taxon>Metazoa</taxon>
        <taxon>Chordata</taxon>
        <taxon>Craniata</taxon>
        <taxon>Vertebrata</taxon>
        <taxon>Euteleostomi</taxon>
        <taxon>Actinopterygii</taxon>
        <taxon>Neopterygii</taxon>
        <taxon>Teleostei</taxon>
        <taxon>Neoteleostei</taxon>
        <taxon>Acanthomorphata</taxon>
        <taxon>Ovalentaria</taxon>
        <taxon>Atherinomorphae</taxon>
        <taxon>Atheriniformes</taxon>
        <taxon>Atherinopsidae</taxon>
        <taxon>Menidiinae</taxon>
        <taxon>Menidia</taxon>
    </lineage>
</organism>
<evidence type="ECO:0000313" key="1">
    <source>
        <dbReference type="EMBL" id="CAG6022018.1"/>
    </source>
</evidence>
<sequence length="109" mass="12738">MDCTVIDAYLYLFLEKSQIPVERMDAVVASSMFHRGPVETKGKIPWTQQEKMAVQQFMTSFVAMRKVPGKNECIMCIEKSSPALQRRTWKDVKYFVHNEILKIKKTLKH</sequence>
<dbReference type="Proteomes" id="UP000677803">
    <property type="component" value="Unassembled WGS sequence"/>
</dbReference>
<dbReference type="EMBL" id="CAJRST010041110">
    <property type="protein sequence ID" value="CAG6022018.1"/>
    <property type="molecule type" value="Genomic_DNA"/>
</dbReference>
<comment type="caution">
    <text evidence="1">The sequence shown here is derived from an EMBL/GenBank/DDBJ whole genome shotgun (WGS) entry which is preliminary data.</text>
</comment>
<protein>
    <submittedName>
        <fullName evidence="1">(Atlantic silverside) hypothetical protein</fullName>
    </submittedName>
</protein>
<evidence type="ECO:0000313" key="2">
    <source>
        <dbReference type="Proteomes" id="UP000677803"/>
    </source>
</evidence>
<gene>
    <name evidence="1" type="ORF">MMEN_LOCUS22202</name>
</gene>
<dbReference type="OrthoDB" id="5376140at2759"/>
<accession>A0A8S4C3A8</accession>
<reference evidence="1" key="1">
    <citation type="submission" date="2021-05" db="EMBL/GenBank/DDBJ databases">
        <authorList>
            <person name="Tigano A."/>
        </authorList>
    </citation>
    <scope>NUCLEOTIDE SEQUENCE</scope>
</reference>
<dbReference type="AlphaFoldDB" id="A0A8S4C3A8"/>